<organism evidence="2 3">
    <name type="scientific">Catenuloplanes indicus</name>
    <dbReference type="NCBI Taxonomy" id="137267"/>
    <lineage>
        <taxon>Bacteria</taxon>
        <taxon>Bacillati</taxon>
        <taxon>Actinomycetota</taxon>
        <taxon>Actinomycetes</taxon>
        <taxon>Micromonosporales</taxon>
        <taxon>Micromonosporaceae</taxon>
        <taxon>Catenuloplanes</taxon>
    </lineage>
</organism>
<dbReference type="Proteomes" id="UP001240236">
    <property type="component" value="Unassembled WGS sequence"/>
</dbReference>
<dbReference type="AlphaFoldDB" id="A0AAE3W6S9"/>
<dbReference type="RefSeq" id="WP_307244735.1">
    <property type="nucleotide sequence ID" value="NZ_JAUSUZ010000001.1"/>
</dbReference>
<keyword evidence="3" id="KW-1185">Reference proteome</keyword>
<sequence>MKITMATTGRISLMIATAAFGVAVAAAPAAAGFGPSSSTTNKADIAIVGGDATAFGACMNYAKVYAKWGKKAPKNQTCSNISSAQGGGVVLKDVNFNVLQDASGGKGKKYNSADIKIVGGNANAYAACANVLQGTATAKNNQDCAAIADSKGGDVKLTKVDFTVIQTS</sequence>
<dbReference type="EMBL" id="JAUSUZ010000001">
    <property type="protein sequence ID" value="MDQ0369475.1"/>
    <property type="molecule type" value="Genomic_DNA"/>
</dbReference>
<comment type="caution">
    <text evidence="2">The sequence shown here is derived from an EMBL/GenBank/DDBJ whole genome shotgun (WGS) entry which is preliminary data.</text>
</comment>
<name>A0AAE3W6S9_9ACTN</name>
<evidence type="ECO:0000313" key="2">
    <source>
        <dbReference type="EMBL" id="MDQ0369475.1"/>
    </source>
</evidence>
<proteinExistence type="predicted"/>
<accession>A0AAE3W6S9</accession>
<feature type="signal peptide" evidence="1">
    <location>
        <begin position="1"/>
        <end position="25"/>
    </location>
</feature>
<evidence type="ECO:0000256" key="1">
    <source>
        <dbReference type="SAM" id="SignalP"/>
    </source>
</evidence>
<feature type="chain" id="PRO_5042146484" evidence="1">
    <location>
        <begin position="26"/>
        <end position="168"/>
    </location>
</feature>
<reference evidence="2 3" key="1">
    <citation type="submission" date="2023-07" db="EMBL/GenBank/DDBJ databases">
        <title>Sequencing the genomes of 1000 actinobacteria strains.</title>
        <authorList>
            <person name="Klenk H.-P."/>
        </authorList>
    </citation>
    <scope>NUCLEOTIDE SEQUENCE [LARGE SCALE GENOMIC DNA]</scope>
    <source>
        <strain evidence="2 3">DSM 44709</strain>
    </source>
</reference>
<gene>
    <name evidence="2" type="ORF">J2S42_006144</name>
</gene>
<evidence type="ECO:0000313" key="3">
    <source>
        <dbReference type="Proteomes" id="UP001240236"/>
    </source>
</evidence>
<protein>
    <submittedName>
        <fullName evidence="2">Uncharacterized protein</fullName>
    </submittedName>
</protein>
<keyword evidence="1" id="KW-0732">Signal</keyword>